<evidence type="ECO:0000256" key="1">
    <source>
        <dbReference type="PROSITE-ProRule" id="PRU00023"/>
    </source>
</evidence>
<evidence type="ECO:0000313" key="3">
    <source>
        <dbReference type="Proteomes" id="UP001148614"/>
    </source>
</evidence>
<dbReference type="PANTHER" id="PTHR22677">
    <property type="entry name" value="ANKYRIN REPEAT DOMAIN-CONTAINING PROTEIN 60"/>
    <property type="match status" value="1"/>
</dbReference>
<evidence type="ECO:0000313" key="2">
    <source>
        <dbReference type="EMBL" id="KAJ3577805.1"/>
    </source>
</evidence>
<organism evidence="2 3">
    <name type="scientific">Xylaria arbuscula</name>
    <dbReference type="NCBI Taxonomy" id="114810"/>
    <lineage>
        <taxon>Eukaryota</taxon>
        <taxon>Fungi</taxon>
        <taxon>Dikarya</taxon>
        <taxon>Ascomycota</taxon>
        <taxon>Pezizomycotina</taxon>
        <taxon>Sordariomycetes</taxon>
        <taxon>Xylariomycetidae</taxon>
        <taxon>Xylariales</taxon>
        <taxon>Xylariaceae</taxon>
        <taxon>Xylaria</taxon>
    </lineage>
</organism>
<gene>
    <name evidence="2" type="ORF">NPX13_g2763</name>
</gene>
<dbReference type="Gene3D" id="1.25.40.20">
    <property type="entry name" value="Ankyrin repeat-containing domain"/>
    <property type="match status" value="1"/>
</dbReference>
<dbReference type="InterPro" id="IPR002110">
    <property type="entry name" value="Ankyrin_rpt"/>
</dbReference>
<dbReference type="Proteomes" id="UP001148614">
    <property type="component" value="Unassembled WGS sequence"/>
</dbReference>
<dbReference type="AlphaFoldDB" id="A0A9W8NJH0"/>
<keyword evidence="1" id="KW-0040">ANK repeat</keyword>
<feature type="repeat" description="ANK" evidence="1">
    <location>
        <begin position="342"/>
        <end position="374"/>
    </location>
</feature>
<name>A0A9W8NJH0_9PEZI</name>
<comment type="caution">
    <text evidence="2">The sequence shown here is derived from an EMBL/GenBank/DDBJ whole genome shotgun (WGS) entry which is preliminary data.</text>
</comment>
<dbReference type="PROSITE" id="PS50297">
    <property type="entry name" value="ANK_REP_REGION"/>
    <property type="match status" value="1"/>
</dbReference>
<dbReference type="EMBL" id="JANPWZ010000307">
    <property type="protein sequence ID" value="KAJ3577805.1"/>
    <property type="molecule type" value="Genomic_DNA"/>
</dbReference>
<dbReference type="VEuPathDB" id="FungiDB:F4678DRAFT_294050"/>
<dbReference type="PANTHER" id="PTHR22677:SF4">
    <property type="entry name" value="USHER SYNDROME TYPE-1G PROTEIN-LIKE PROTEIN"/>
    <property type="match status" value="1"/>
</dbReference>
<accession>A0A9W8NJH0</accession>
<proteinExistence type="predicted"/>
<keyword evidence="3" id="KW-1185">Reference proteome</keyword>
<dbReference type="InterPro" id="IPR036770">
    <property type="entry name" value="Ankyrin_rpt-contain_sf"/>
</dbReference>
<sequence>MLTKSNLIRLIRGHRLVRPTDHLAVTKFSFELPVDTSLPNSPGCFEDCAQRYHSGDMSYQQFLDVAFAHLNPLSTCHPEDGNLANLAKLSMRGSMGPVAAAFKLYTLSEISQPILSQDTINLLYAIQPSSHPIDHSLSITLAALPPLHLQIVLLAALCRGMPALAINVLSVNPPPVSPKQSLFNLRDSGVCPVGNFGRGAFAKFPVNFWAAAANAGWVTASPNLAKFAAEAGPQGGPLLRSILNTELDLTLFMDPMPLYKYLVEDVVRKGDDPSLLQEIIARVPTKRLWPALVRLAIEEREDSGVEMMAILLDCGLDINYREKPRIPEHEQFSLWLNGWYSATQTALHVAAEKGNKDAVSFLLSRGANMNEPDFYGRTARKLALDAGNHEIVEMLDQAAKPQGHYKVWCCTE</sequence>
<protein>
    <submittedName>
        <fullName evidence="2">Uncharacterized protein</fullName>
    </submittedName>
</protein>
<dbReference type="InterPro" id="IPR039323">
    <property type="entry name" value="ANKRD_45/46/60"/>
</dbReference>
<dbReference type="Pfam" id="PF12796">
    <property type="entry name" value="Ank_2"/>
    <property type="match status" value="1"/>
</dbReference>
<reference evidence="2" key="1">
    <citation type="submission" date="2022-07" db="EMBL/GenBank/DDBJ databases">
        <title>Genome Sequence of Xylaria arbuscula.</title>
        <authorList>
            <person name="Buettner E."/>
        </authorList>
    </citation>
    <scope>NUCLEOTIDE SEQUENCE</scope>
    <source>
        <strain evidence="2">VT107</strain>
    </source>
</reference>
<dbReference type="SUPFAM" id="SSF48403">
    <property type="entry name" value="Ankyrin repeat"/>
    <property type="match status" value="1"/>
</dbReference>
<dbReference type="SMART" id="SM00248">
    <property type="entry name" value="ANK"/>
    <property type="match status" value="3"/>
</dbReference>
<dbReference type="PROSITE" id="PS50088">
    <property type="entry name" value="ANK_REPEAT"/>
    <property type="match status" value="1"/>
</dbReference>